<dbReference type="PANTHER" id="PTHR21027:SF1">
    <property type="entry name" value="TRNA-SPLICING ENDONUCLEASE SUBUNIT SEN54"/>
    <property type="match status" value="1"/>
</dbReference>
<sequence length="499" mass="55259">MAPSAAFPHPTSVAAIVLTSNSPVMADQDEDTAHLRAPDATDYDSDEETQGFGFIEKLVAQDSAHPALPKRGEKDFESHATNKQLEKLEASRHSLHKLLSLGRTHTEKGHVVAIYDPEANMACVDKVKSQHFQTIGTNKGGKEWLLPEEALFLLERGTLDCRWPVKREIGDNTVYRTEDGAPMSLQAAYAAFIGFEGGVGGKLTLEMYNVYAGLKRAGYVVFRTGSWDHERGDIVEVSPNSGEQTASGPGVITRFFSEIWRRLSQPTYTISPENLAFGPLIKPGLYRSYNDIYRLLKLIPTHDRTAPPSFILPPSTDNPYRVHFDVYRTSAKFRKSARGPPDFRICVVDARTTSIPTGAQLNDLMAQVPEDRPKESAQPYQKLKHGSRNVVLAVVDNGMPNYIRGREEKVDEAAAEVVAEGEGGEGDDELDTIKKPGRFTTMRSAAAFMKRDIEKSVVEESPPPSLEACPDMQLCHLLRQQKSDSDTCLEVFIQSVHSN</sequence>
<dbReference type="VEuPathDB" id="FungiDB:yc1106_01406"/>
<dbReference type="AlphaFoldDB" id="A0A9Q8Z1R1"/>
<feature type="region of interest" description="Disordered" evidence="3">
    <location>
        <begin position="24"/>
        <end position="48"/>
    </location>
</feature>
<evidence type="ECO:0000259" key="4">
    <source>
        <dbReference type="Pfam" id="PF12928"/>
    </source>
</evidence>
<dbReference type="GO" id="GO:0000214">
    <property type="term" value="C:tRNA-intron endonuclease complex"/>
    <property type="evidence" value="ECO:0007669"/>
    <property type="project" value="TreeGrafter"/>
</dbReference>
<proteinExistence type="inferred from homology"/>
<dbReference type="PANTHER" id="PTHR21027">
    <property type="entry name" value="TRNA-SPLICING ENDONUCLEASE SUBUNIT SEN54"/>
    <property type="match status" value="1"/>
</dbReference>
<evidence type="ECO:0000256" key="2">
    <source>
        <dbReference type="ARBA" id="ARBA00022694"/>
    </source>
</evidence>
<accession>A0A9Q8Z1R1</accession>
<evidence type="ECO:0000313" key="5">
    <source>
        <dbReference type="EMBL" id="USP74132.1"/>
    </source>
</evidence>
<feature type="domain" description="tRNA-splicing endonuclease subunit Sen54 N-terminal" evidence="4">
    <location>
        <begin position="96"/>
        <end position="163"/>
    </location>
</feature>
<evidence type="ECO:0000256" key="1">
    <source>
        <dbReference type="ARBA" id="ARBA00005736"/>
    </source>
</evidence>
<dbReference type="OrthoDB" id="408683at2759"/>
<evidence type="ECO:0000313" key="6">
    <source>
        <dbReference type="Proteomes" id="UP001056012"/>
    </source>
</evidence>
<dbReference type="InterPro" id="IPR024336">
    <property type="entry name" value="tRNA_splic_suSen54_N"/>
</dbReference>
<evidence type="ECO:0000256" key="3">
    <source>
        <dbReference type="SAM" id="MobiDB-lite"/>
    </source>
</evidence>
<keyword evidence="6" id="KW-1185">Reference proteome</keyword>
<dbReference type="GO" id="GO:0000379">
    <property type="term" value="P:tRNA-type intron splice site recognition and cleavage"/>
    <property type="evidence" value="ECO:0007669"/>
    <property type="project" value="TreeGrafter"/>
</dbReference>
<keyword evidence="2" id="KW-0819">tRNA processing</keyword>
<gene>
    <name evidence="5" type="ORF">yc1106_01406</name>
</gene>
<name>A0A9Q8Z1R1_CURCL</name>
<dbReference type="Proteomes" id="UP001056012">
    <property type="component" value="Chromosome 1"/>
</dbReference>
<dbReference type="Pfam" id="PF12928">
    <property type="entry name" value="tRNA_int_end_N2"/>
    <property type="match status" value="1"/>
</dbReference>
<organism evidence="5 6">
    <name type="scientific">Curvularia clavata</name>
    <dbReference type="NCBI Taxonomy" id="95742"/>
    <lineage>
        <taxon>Eukaryota</taxon>
        <taxon>Fungi</taxon>
        <taxon>Dikarya</taxon>
        <taxon>Ascomycota</taxon>
        <taxon>Pezizomycotina</taxon>
        <taxon>Dothideomycetes</taxon>
        <taxon>Pleosporomycetidae</taxon>
        <taxon>Pleosporales</taxon>
        <taxon>Pleosporineae</taxon>
        <taxon>Pleosporaceae</taxon>
        <taxon>Curvularia</taxon>
    </lineage>
</organism>
<reference evidence="5" key="1">
    <citation type="submission" date="2021-12" db="EMBL/GenBank/DDBJ databases">
        <title>Curvularia clavata genome.</title>
        <authorList>
            <person name="Cao Y."/>
        </authorList>
    </citation>
    <scope>NUCLEOTIDE SEQUENCE</scope>
    <source>
        <strain evidence="5">Yc1106</strain>
    </source>
</reference>
<dbReference type="InterPro" id="IPR024337">
    <property type="entry name" value="tRNA_splic_suSen54"/>
</dbReference>
<comment type="similarity">
    <text evidence="1">Belongs to the SEN54 family.</text>
</comment>
<protein>
    <recommendedName>
        <fullName evidence="4">tRNA-splicing endonuclease subunit Sen54 N-terminal domain-containing protein</fullName>
    </recommendedName>
</protein>
<dbReference type="EMBL" id="CP089274">
    <property type="protein sequence ID" value="USP74132.1"/>
    <property type="molecule type" value="Genomic_DNA"/>
</dbReference>